<keyword evidence="7 13" id="KW-0460">Magnesium</keyword>
<feature type="binding site" evidence="13">
    <location>
        <begin position="128"/>
        <end position="129"/>
    </location>
    <ligand>
        <name>ITP</name>
        <dbReference type="ChEBI" id="CHEBI:61402"/>
    </ligand>
</feature>
<feature type="binding site" evidence="13">
    <location>
        <position position="112"/>
    </location>
    <ligand>
        <name>ITP</name>
        <dbReference type="ChEBI" id="CHEBI:61402"/>
    </ligand>
</feature>
<evidence type="ECO:0000256" key="8">
    <source>
        <dbReference type="ARBA" id="ARBA00023080"/>
    </source>
</evidence>
<comment type="catalytic activity">
    <reaction evidence="13">
        <text>XTP + H2O = XMP + diphosphate + H(+)</text>
        <dbReference type="Rhea" id="RHEA:28610"/>
        <dbReference type="ChEBI" id="CHEBI:15377"/>
        <dbReference type="ChEBI" id="CHEBI:15378"/>
        <dbReference type="ChEBI" id="CHEBI:33019"/>
        <dbReference type="ChEBI" id="CHEBI:57464"/>
        <dbReference type="ChEBI" id="CHEBI:61314"/>
        <dbReference type="EC" id="3.6.1.66"/>
    </reaction>
</comment>
<proteinExistence type="inferred from homology"/>
<dbReference type="HAMAP" id="MF_03148">
    <property type="entry name" value="HAM1_NTPase"/>
    <property type="match status" value="1"/>
</dbReference>
<feature type="binding site" evidence="13">
    <location>
        <position position="228"/>
    </location>
    <ligand>
        <name>ITP</name>
        <dbReference type="ChEBI" id="CHEBI:61402"/>
    </ligand>
</feature>
<keyword evidence="8 13" id="KW-0546">Nucleotide metabolism</keyword>
<evidence type="ECO:0000313" key="16">
    <source>
        <dbReference type="EMBL" id="CAD8334585.1"/>
    </source>
</evidence>
<comment type="subcellular location">
    <subcellularLocation>
        <location evidence="1 13">Cytoplasm</location>
    </subcellularLocation>
</comment>
<evidence type="ECO:0000256" key="14">
    <source>
        <dbReference type="RuleBase" id="RU003781"/>
    </source>
</evidence>
<name>A0A7R9WVI2_9STRA</name>
<keyword evidence="4 13" id="KW-0479">Metal-binding</keyword>
<keyword evidence="13" id="KW-0464">Manganese</keyword>
<dbReference type="GO" id="GO:0009204">
    <property type="term" value="P:deoxyribonucleoside triphosphate catabolic process"/>
    <property type="evidence" value="ECO:0007669"/>
    <property type="project" value="UniProtKB-UniRule"/>
</dbReference>
<dbReference type="EMBL" id="HBEF01010624">
    <property type="protein sequence ID" value="CAD8334585.1"/>
    <property type="molecule type" value="Transcribed_RNA"/>
</dbReference>
<dbReference type="EC" id="3.6.1.66" evidence="13"/>
<comment type="similarity">
    <text evidence="2 13 14">Belongs to the HAM1 NTPase family.</text>
</comment>
<comment type="cofactor">
    <cofactor evidence="13">
        <name>Mg(2+)</name>
        <dbReference type="ChEBI" id="CHEBI:18420"/>
    </cofactor>
    <cofactor evidence="13">
        <name>Mn(2+)</name>
        <dbReference type="ChEBI" id="CHEBI:29035"/>
    </cofactor>
    <text evidence="13">Binds 1 divalent metal cation per subunit; can use either Mg(2+) or Mn(2+).</text>
</comment>
<feature type="binding site" evidence="13">
    <location>
        <begin position="68"/>
        <end position="73"/>
    </location>
    <ligand>
        <name>ITP</name>
        <dbReference type="ChEBI" id="CHEBI:61402"/>
    </ligand>
</feature>
<dbReference type="GO" id="GO:0036220">
    <property type="term" value="F:ITP diphosphatase activity"/>
    <property type="evidence" value="ECO:0007669"/>
    <property type="project" value="UniProtKB-UniRule"/>
</dbReference>
<comment type="subunit">
    <text evidence="13">Homodimer.</text>
</comment>
<dbReference type="GO" id="GO:0009117">
    <property type="term" value="P:nucleotide metabolic process"/>
    <property type="evidence" value="ECO:0007669"/>
    <property type="project" value="UniProtKB-KW"/>
</dbReference>
<dbReference type="PANTHER" id="PTHR11067:SF9">
    <property type="entry name" value="INOSINE TRIPHOSPHATE PYROPHOSPHATASE"/>
    <property type="match status" value="1"/>
</dbReference>
<dbReference type="GO" id="GO:0046872">
    <property type="term" value="F:metal ion binding"/>
    <property type="evidence" value="ECO:0007669"/>
    <property type="project" value="UniProtKB-KW"/>
</dbReference>
<evidence type="ECO:0000256" key="15">
    <source>
        <dbReference type="SAM" id="MobiDB-lite"/>
    </source>
</evidence>
<evidence type="ECO:0000256" key="5">
    <source>
        <dbReference type="ARBA" id="ARBA00022741"/>
    </source>
</evidence>
<evidence type="ECO:0000256" key="2">
    <source>
        <dbReference type="ARBA" id="ARBA00008023"/>
    </source>
</evidence>
<organism evidence="16">
    <name type="scientific">Craspedostauros australis</name>
    <dbReference type="NCBI Taxonomy" id="1486917"/>
    <lineage>
        <taxon>Eukaryota</taxon>
        <taxon>Sar</taxon>
        <taxon>Stramenopiles</taxon>
        <taxon>Ochrophyta</taxon>
        <taxon>Bacillariophyta</taxon>
        <taxon>Bacillariophyceae</taxon>
        <taxon>Bacillariophycidae</taxon>
        <taxon>Naviculales</taxon>
        <taxon>Naviculaceae</taxon>
        <taxon>Craspedostauros</taxon>
    </lineage>
</organism>
<comment type="catalytic activity">
    <reaction evidence="11">
        <text>dITP + H2O = dIMP + diphosphate + H(+)</text>
        <dbReference type="Rhea" id="RHEA:28342"/>
        <dbReference type="ChEBI" id="CHEBI:15377"/>
        <dbReference type="ChEBI" id="CHEBI:15378"/>
        <dbReference type="ChEBI" id="CHEBI:33019"/>
        <dbReference type="ChEBI" id="CHEBI:61194"/>
        <dbReference type="ChEBI" id="CHEBI:61382"/>
        <dbReference type="EC" id="3.6.1.66"/>
    </reaction>
    <physiologicalReaction direction="left-to-right" evidence="11">
        <dbReference type="Rhea" id="RHEA:28343"/>
    </physiologicalReaction>
</comment>
<comment type="function">
    <text evidence="9">Pyrophosphatase that hydrolyzes the non-canonical purine nucleotides inosine triphosphate (ITP), deoxyinosine triphosphate (dITP) as well as 2'-deoxy-N-6-hydroxylaminopurine triphosphate (dHAPTP) and xanthosine 5'-triphosphate (XTP) to their respective monophosphate derivatives. The enzyme does not distinguish between the deoxy- and ribose forms. Probably excludes non-canonical purines from RNA and DNA precursor pools, thus preventing their incorporation into RNA and DNA and avoiding chromosomal lesions.</text>
</comment>
<comment type="catalytic activity">
    <reaction evidence="12">
        <text>N(6)-hydroxy-dATP + H2O = N(6)-hydroxy-dAMP + diphosphate + H(+)</text>
        <dbReference type="Rhea" id="RHEA:83971"/>
        <dbReference type="ChEBI" id="CHEBI:15377"/>
        <dbReference type="ChEBI" id="CHEBI:15378"/>
        <dbReference type="ChEBI" id="CHEBI:33019"/>
        <dbReference type="ChEBI" id="CHEBI:233529"/>
        <dbReference type="ChEBI" id="CHEBI:233530"/>
    </reaction>
    <physiologicalReaction direction="left-to-right" evidence="12">
        <dbReference type="Rhea" id="RHEA:83972"/>
    </physiologicalReaction>
</comment>
<accession>A0A7R9WVI2</accession>
<evidence type="ECO:0000256" key="12">
    <source>
        <dbReference type="ARBA" id="ARBA00093271"/>
    </source>
</evidence>
<evidence type="ECO:0000256" key="7">
    <source>
        <dbReference type="ARBA" id="ARBA00022842"/>
    </source>
</evidence>
<dbReference type="InterPro" id="IPR002637">
    <property type="entry name" value="RdgB/HAM1"/>
</dbReference>
<feature type="binding site" evidence="13">
    <location>
        <position position="100"/>
    </location>
    <ligand>
        <name>Mg(2+)</name>
        <dbReference type="ChEBI" id="CHEBI:18420"/>
    </ligand>
</feature>
<evidence type="ECO:0000256" key="13">
    <source>
        <dbReference type="HAMAP-Rule" id="MF_03148"/>
    </source>
</evidence>
<dbReference type="PANTHER" id="PTHR11067">
    <property type="entry name" value="INOSINE TRIPHOSPHATE PYROPHOSPHATASE/HAM1 PROTEIN"/>
    <property type="match status" value="1"/>
</dbReference>
<dbReference type="FunFam" id="3.90.950.10:FF:000003">
    <property type="entry name" value="Inosine triphosphate pyrophosphatase"/>
    <property type="match status" value="1"/>
</dbReference>
<evidence type="ECO:0000256" key="9">
    <source>
        <dbReference type="ARBA" id="ARBA00054940"/>
    </source>
</evidence>
<comment type="catalytic activity">
    <reaction evidence="10">
        <text>ITP + H2O = IMP + diphosphate + H(+)</text>
        <dbReference type="Rhea" id="RHEA:29399"/>
        <dbReference type="ChEBI" id="CHEBI:15377"/>
        <dbReference type="ChEBI" id="CHEBI:15378"/>
        <dbReference type="ChEBI" id="CHEBI:33019"/>
        <dbReference type="ChEBI" id="CHEBI:58053"/>
        <dbReference type="ChEBI" id="CHEBI:61402"/>
        <dbReference type="EC" id="3.6.1.66"/>
    </reaction>
    <physiologicalReaction direction="left-to-right" evidence="10">
        <dbReference type="Rhea" id="RHEA:29400"/>
    </physiologicalReaction>
</comment>
<feature type="binding site" evidence="13">
    <location>
        <position position="128"/>
    </location>
    <ligand>
        <name>Mg(2+)</name>
        <dbReference type="ChEBI" id="CHEBI:18420"/>
    </ligand>
</feature>
<feature type="region of interest" description="Disordered" evidence="15">
    <location>
        <begin position="43"/>
        <end position="63"/>
    </location>
</feature>
<evidence type="ECO:0000256" key="10">
    <source>
        <dbReference type="ARBA" id="ARBA00093218"/>
    </source>
</evidence>
<dbReference type="Gene3D" id="3.90.950.10">
    <property type="match status" value="1"/>
</dbReference>
<sequence length="265" mass="29152">MLIRPQQTLVLFSALSASRPFFSVRGVPTVSAFHTVATHNYISQSHRPHSHQRRNMSADSNPTITFVTGNKKKLEEVQQILSKGTPLPFAITNQKIDLPELQGEPLEIAAEKCKLAAERVGGAVLTEDTSLCFNALNGMPGPYIKWFLEKCGHDGLNRMLDGFDDRSAYAQTVVAFSAGPGEEIQVFDGRTNGKIVQPRGPLDFGWDPVFEPDESGGKTYAEMEKDAKNKISHRGRSLAKVRVYLADNAEALGNAIKKRKLESLA</sequence>
<comment type="function">
    <text evidence="13">Pyrophosphatase that hydrolyzes non-canonical purine nucleotides such as inosine triphosphate (ITP), deoxyinosine triphosphate (dITP) or xanthosine 5'-triphosphate (XTP) to their respective monophosphate derivatives. The enzyme does not distinguish between the deoxy- and ribose forms. Probably excludes non-canonical purines from RNA and DNA precursor pools, thus preventing their incorporation into RNA and DNA and avoiding chromosomal lesions.</text>
</comment>
<keyword evidence="6 13" id="KW-0378">Hydrolase</keyword>
<feature type="binding site" evidence="13">
    <location>
        <begin position="204"/>
        <end position="207"/>
    </location>
    <ligand>
        <name>ITP</name>
        <dbReference type="ChEBI" id="CHEBI:61402"/>
    </ligand>
</feature>
<evidence type="ECO:0000256" key="11">
    <source>
        <dbReference type="ARBA" id="ARBA00093255"/>
    </source>
</evidence>
<dbReference type="AlphaFoldDB" id="A0A7R9WVI2"/>
<dbReference type="GO" id="GO:0005737">
    <property type="term" value="C:cytoplasm"/>
    <property type="evidence" value="ECO:0007669"/>
    <property type="project" value="UniProtKB-SubCell"/>
</dbReference>
<dbReference type="GO" id="GO:0000166">
    <property type="term" value="F:nucleotide binding"/>
    <property type="evidence" value="ECO:0007669"/>
    <property type="project" value="UniProtKB-KW"/>
</dbReference>
<protein>
    <recommendedName>
        <fullName evidence="13">Inosine triphosphate pyrophosphatase</fullName>
        <shortName evidence="13">ITPase</shortName>
        <shortName evidence="13">Inosine triphosphatase</shortName>
        <ecNumber evidence="13">3.6.1.66</ecNumber>
    </recommendedName>
    <alternativeName>
        <fullName evidence="13">Non-canonical purine NTP pyrophosphatase</fullName>
    </alternativeName>
    <alternativeName>
        <fullName evidence="13">Non-standard purine NTP pyrophosphatase</fullName>
    </alternativeName>
    <alternativeName>
        <fullName evidence="13">Nucleoside-triphosphate diphosphatase</fullName>
    </alternativeName>
    <alternativeName>
        <fullName evidence="13">Nucleoside-triphosphate pyrophosphatase</fullName>
        <shortName evidence="13">NTPase</shortName>
    </alternativeName>
    <alternativeName>
        <fullName evidence="13">XTP/dITP diphosphatase</fullName>
    </alternativeName>
</protein>
<evidence type="ECO:0000256" key="1">
    <source>
        <dbReference type="ARBA" id="ARBA00004496"/>
    </source>
</evidence>
<dbReference type="GO" id="GO:0036222">
    <property type="term" value="F:XTP diphosphatase activity"/>
    <property type="evidence" value="ECO:0007669"/>
    <property type="project" value="UniProtKB-UniRule"/>
</dbReference>
<gene>
    <name evidence="16" type="ORF">CAUS1442_LOCUS6690</name>
</gene>
<dbReference type="InterPro" id="IPR027502">
    <property type="entry name" value="ITPase"/>
</dbReference>
<dbReference type="InterPro" id="IPR029001">
    <property type="entry name" value="ITPase-like_fam"/>
</dbReference>
<dbReference type="NCBIfam" id="TIGR00042">
    <property type="entry name" value="RdgB/HAM1 family non-canonical purine NTP pyrophosphatase"/>
    <property type="match status" value="1"/>
</dbReference>
<dbReference type="Pfam" id="PF01725">
    <property type="entry name" value="Ham1p_like"/>
    <property type="match status" value="1"/>
</dbReference>
<feature type="binding site" evidence="13">
    <location>
        <begin position="233"/>
        <end position="234"/>
    </location>
    <ligand>
        <name>ITP</name>
        <dbReference type="ChEBI" id="CHEBI:61402"/>
    </ligand>
</feature>
<dbReference type="SUPFAM" id="SSF52972">
    <property type="entry name" value="ITPase-like"/>
    <property type="match status" value="1"/>
</dbReference>
<evidence type="ECO:0000256" key="3">
    <source>
        <dbReference type="ARBA" id="ARBA00022490"/>
    </source>
</evidence>
<dbReference type="CDD" id="cd00515">
    <property type="entry name" value="HAM1"/>
    <property type="match status" value="1"/>
</dbReference>
<keyword evidence="5 13" id="KW-0547">Nucleotide-binding</keyword>
<dbReference type="GO" id="GO:0035870">
    <property type="term" value="F:dITP diphosphatase activity"/>
    <property type="evidence" value="ECO:0007669"/>
    <property type="project" value="UniProtKB-UniRule"/>
</dbReference>
<keyword evidence="3 13" id="KW-0963">Cytoplasm</keyword>
<evidence type="ECO:0000256" key="4">
    <source>
        <dbReference type="ARBA" id="ARBA00022723"/>
    </source>
</evidence>
<evidence type="ECO:0000256" key="6">
    <source>
        <dbReference type="ARBA" id="ARBA00022801"/>
    </source>
</evidence>
<reference evidence="16" key="1">
    <citation type="submission" date="2021-01" db="EMBL/GenBank/DDBJ databases">
        <authorList>
            <person name="Corre E."/>
            <person name="Pelletier E."/>
            <person name="Niang G."/>
            <person name="Scheremetjew M."/>
            <person name="Finn R."/>
            <person name="Kale V."/>
            <person name="Holt S."/>
            <person name="Cochrane G."/>
            <person name="Meng A."/>
            <person name="Brown T."/>
            <person name="Cohen L."/>
        </authorList>
    </citation>
    <scope>NUCLEOTIDE SEQUENCE</scope>
    <source>
        <strain evidence="16">CCMP3328</strain>
    </source>
</reference>